<protein>
    <recommendedName>
        <fullName evidence="6">DUF4386 domain-containing protein</fullName>
    </recommendedName>
</protein>
<feature type="signal peptide" evidence="3">
    <location>
        <begin position="1"/>
        <end position="18"/>
    </location>
</feature>
<keyword evidence="2" id="KW-1133">Transmembrane helix</keyword>
<feature type="region of interest" description="Disordered" evidence="1">
    <location>
        <begin position="46"/>
        <end position="72"/>
    </location>
</feature>
<keyword evidence="5" id="KW-1185">Reference proteome</keyword>
<reference evidence="4 5" key="1">
    <citation type="submission" date="2017-11" db="EMBL/GenBank/DDBJ databases">
        <title>Taxonomic description and genome sequences of Spirosoma HA7 sp. nov., isolated from pollen microhabitat of Corylus avellana.</title>
        <authorList>
            <person name="Ambika Manirajan B."/>
            <person name="Suarez C."/>
            <person name="Ratering S."/>
            <person name="Geissler-Plaum R."/>
            <person name="Cardinale M."/>
            <person name="Sylvia S."/>
        </authorList>
    </citation>
    <scope>NUCLEOTIDE SEQUENCE [LARGE SCALE GENOMIC DNA]</scope>
    <source>
        <strain evidence="4 5">HA7</strain>
    </source>
</reference>
<feature type="chain" id="PRO_5014662261" description="DUF4386 domain-containing protein" evidence="3">
    <location>
        <begin position="19"/>
        <end position="154"/>
    </location>
</feature>
<evidence type="ECO:0000256" key="3">
    <source>
        <dbReference type="SAM" id="SignalP"/>
    </source>
</evidence>
<feature type="compositionally biased region" description="Basic and acidic residues" evidence="1">
    <location>
        <begin position="46"/>
        <end position="66"/>
    </location>
</feature>
<keyword evidence="2" id="KW-0472">Membrane</keyword>
<proteinExistence type="predicted"/>
<dbReference type="OrthoDB" id="953972at2"/>
<dbReference type="AlphaFoldDB" id="A0A2K8Z0D2"/>
<evidence type="ECO:0000313" key="5">
    <source>
        <dbReference type="Proteomes" id="UP000232883"/>
    </source>
</evidence>
<evidence type="ECO:0008006" key="6">
    <source>
        <dbReference type="Google" id="ProtNLM"/>
    </source>
</evidence>
<feature type="transmembrane region" description="Helical" evidence="2">
    <location>
        <begin position="107"/>
        <end position="127"/>
    </location>
</feature>
<feature type="transmembrane region" description="Helical" evidence="2">
    <location>
        <begin position="133"/>
        <end position="150"/>
    </location>
</feature>
<gene>
    <name evidence="4" type="ORF">CWM47_16590</name>
</gene>
<keyword evidence="3" id="KW-0732">Signal</keyword>
<feature type="transmembrane region" description="Helical" evidence="2">
    <location>
        <begin position="80"/>
        <end position="100"/>
    </location>
</feature>
<dbReference type="EMBL" id="CP025096">
    <property type="protein sequence ID" value="AUD03309.1"/>
    <property type="molecule type" value="Genomic_DNA"/>
</dbReference>
<name>A0A2K8Z0D2_9BACT</name>
<keyword evidence="2" id="KW-0812">Transmembrane</keyword>
<dbReference type="RefSeq" id="WP_100989377.1">
    <property type="nucleotide sequence ID" value="NZ_CP025096.1"/>
</dbReference>
<dbReference type="KEGG" id="spir:CWM47_16590"/>
<dbReference type="Proteomes" id="UP000232883">
    <property type="component" value="Chromosome"/>
</dbReference>
<evidence type="ECO:0000256" key="2">
    <source>
        <dbReference type="SAM" id="Phobius"/>
    </source>
</evidence>
<evidence type="ECO:0000256" key="1">
    <source>
        <dbReference type="SAM" id="MobiDB-lite"/>
    </source>
</evidence>
<organism evidence="4 5">
    <name type="scientific">Spirosoma pollinicola</name>
    <dbReference type="NCBI Taxonomy" id="2057025"/>
    <lineage>
        <taxon>Bacteria</taxon>
        <taxon>Pseudomonadati</taxon>
        <taxon>Bacteroidota</taxon>
        <taxon>Cytophagia</taxon>
        <taxon>Cytophagales</taxon>
        <taxon>Cytophagaceae</taxon>
        <taxon>Spirosoma</taxon>
    </lineage>
</organism>
<dbReference type="PROSITE" id="PS51257">
    <property type="entry name" value="PROKAR_LIPOPROTEIN"/>
    <property type="match status" value="1"/>
</dbReference>
<sequence length="154" mass="16924">MRSQFLTLLCILTFLSCAWGLSDAVVSFLQSDAVAQTIYVGGDEKSKPIQKQDKEPEKKYFEDRSSGDGPIPGDPDQIKLLAIAQFAYCLLTLVGAVMMFRLRKLGFWIYVGGVVIGLVLPVALAGFGALNTSFGVFFSILFAGLYWVSLKEMH</sequence>
<evidence type="ECO:0000313" key="4">
    <source>
        <dbReference type="EMBL" id="AUD03309.1"/>
    </source>
</evidence>
<accession>A0A2K8Z0D2</accession>